<keyword evidence="2" id="KW-1185">Reference proteome</keyword>
<dbReference type="STRING" id="575540.Isop_3348"/>
<reference evidence="1 2" key="2">
    <citation type="journal article" date="2011" name="Stand. Genomic Sci.">
        <title>Complete genome sequence of Isosphaera pallida type strain (IS1B).</title>
        <authorList>
            <consortium name="US DOE Joint Genome Institute (JGI-PGF)"/>
            <person name="Goker M."/>
            <person name="Cleland D."/>
            <person name="Saunders E."/>
            <person name="Lapidus A."/>
            <person name="Nolan M."/>
            <person name="Lucas S."/>
            <person name="Hammon N."/>
            <person name="Deshpande S."/>
            <person name="Cheng J.F."/>
            <person name="Tapia R."/>
            <person name="Han C."/>
            <person name="Goodwin L."/>
            <person name="Pitluck S."/>
            <person name="Liolios K."/>
            <person name="Pagani I."/>
            <person name="Ivanova N."/>
            <person name="Mavromatis K."/>
            <person name="Pati A."/>
            <person name="Chen A."/>
            <person name="Palaniappan K."/>
            <person name="Land M."/>
            <person name="Hauser L."/>
            <person name="Chang Y.J."/>
            <person name="Jeffries C.D."/>
            <person name="Detter J.C."/>
            <person name="Beck B."/>
            <person name="Woyke T."/>
            <person name="Bristow J."/>
            <person name="Eisen J.A."/>
            <person name="Markowitz V."/>
            <person name="Hugenholtz P."/>
            <person name="Kyrpides N.C."/>
            <person name="Klenk H.P."/>
        </authorList>
    </citation>
    <scope>NUCLEOTIDE SEQUENCE [LARGE SCALE GENOMIC DNA]</scope>
    <source>
        <strain evidence="2">ATCC 43644 / DSM 9630 / IS1B</strain>
    </source>
</reference>
<protein>
    <submittedName>
        <fullName evidence="1">Uncharacterized protein</fullName>
    </submittedName>
</protein>
<dbReference type="InParanoid" id="E8R608"/>
<reference key="1">
    <citation type="submission" date="2010-11" db="EMBL/GenBank/DDBJ databases">
        <title>The complete sequence of chromosome of Isophaera pallida ATCC 43644.</title>
        <authorList>
            <consortium name="US DOE Joint Genome Institute (JGI-PGF)"/>
            <person name="Lucas S."/>
            <person name="Copeland A."/>
            <person name="Lapidus A."/>
            <person name="Bruce D."/>
            <person name="Goodwin L."/>
            <person name="Pitluck S."/>
            <person name="Kyrpides N."/>
            <person name="Mavromatis K."/>
            <person name="Pagani I."/>
            <person name="Ivanova N."/>
            <person name="Saunders E."/>
            <person name="Brettin T."/>
            <person name="Detter J.C."/>
            <person name="Han C."/>
            <person name="Tapia R."/>
            <person name="Land M."/>
            <person name="Hauser L."/>
            <person name="Markowitz V."/>
            <person name="Cheng J.-F."/>
            <person name="Hugenholtz P."/>
            <person name="Woyke T."/>
            <person name="Wu D."/>
            <person name="Eisen J.A."/>
        </authorList>
    </citation>
    <scope>NUCLEOTIDE SEQUENCE</scope>
    <source>
        <strain>ATCC 43644</strain>
    </source>
</reference>
<proteinExistence type="predicted"/>
<evidence type="ECO:0000313" key="2">
    <source>
        <dbReference type="Proteomes" id="UP000008631"/>
    </source>
</evidence>
<evidence type="ECO:0000313" key="1">
    <source>
        <dbReference type="EMBL" id="ADV63910.1"/>
    </source>
</evidence>
<dbReference type="EMBL" id="CP002353">
    <property type="protein sequence ID" value="ADV63910.1"/>
    <property type="molecule type" value="Genomic_DNA"/>
</dbReference>
<dbReference type="KEGG" id="ipa:Isop_3348"/>
<name>E8R608_ISOPI</name>
<dbReference type="AlphaFoldDB" id="E8R608"/>
<gene>
    <name evidence="1" type="ordered locus">Isop_3348</name>
</gene>
<dbReference type="Proteomes" id="UP000008631">
    <property type="component" value="Chromosome"/>
</dbReference>
<organism evidence="1 2">
    <name type="scientific">Isosphaera pallida (strain ATCC 43644 / DSM 9630 / IS1B)</name>
    <dbReference type="NCBI Taxonomy" id="575540"/>
    <lineage>
        <taxon>Bacteria</taxon>
        <taxon>Pseudomonadati</taxon>
        <taxon>Planctomycetota</taxon>
        <taxon>Planctomycetia</taxon>
        <taxon>Isosphaerales</taxon>
        <taxon>Isosphaeraceae</taxon>
        <taxon>Isosphaera</taxon>
    </lineage>
</organism>
<dbReference type="HOGENOM" id="CLU_2825330_0_0_0"/>
<accession>E8R608</accession>
<sequence>MVTNRPSPRHMAVGGFTLLVRLHSIALSITGETHATFSPSKIGVARFQLHFQTHSFVFFEKRFCFV</sequence>